<name>A0A8D2IS92_VARKO</name>
<keyword evidence="4" id="KW-1185">Reference proteome</keyword>
<dbReference type="AlphaFoldDB" id="A0A8D2IS92"/>
<dbReference type="PANTHER" id="PTHR33955">
    <property type="entry name" value="TRANSMEMBRANE PROTEIN 52"/>
    <property type="match status" value="1"/>
</dbReference>
<dbReference type="InterPro" id="IPR038942">
    <property type="entry name" value="TMEM52"/>
</dbReference>
<evidence type="ECO:0000256" key="1">
    <source>
        <dbReference type="SAM" id="MobiDB-lite"/>
    </source>
</evidence>
<evidence type="ECO:0000256" key="2">
    <source>
        <dbReference type="SAM" id="Phobius"/>
    </source>
</evidence>
<reference evidence="3" key="2">
    <citation type="submission" date="2025-09" db="UniProtKB">
        <authorList>
            <consortium name="Ensembl"/>
        </authorList>
    </citation>
    <scope>IDENTIFICATION</scope>
</reference>
<feature type="compositionally biased region" description="Basic and acidic residues" evidence="1">
    <location>
        <begin position="164"/>
        <end position="184"/>
    </location>
</feature>
<reference evidence="3" key="1">
    <citation type="submission" date="2025-08" db="UniProtKB">
        <authorList>
            <consortium name="Ensembl"/>
        </authorList>
    </citation>
    <scope>IDENTIFICATION</scope>
</reference>
<dbReference type="Proteomes" id="UP000694545">
    <property type="component" value="Unplaced"/>
</dbReference>
<organism evidence="3 4">
    <name type="scientific">Varanus komodoensis</name>
    <name type="common">Komodo dragon</name>
    <dbReference type="NCBI Taxonomy" id="61221"/>
    <lineage>
        <taxon>Eukaryota</taxon>
        <taxon>Metazoa</taxon>
        <taxon>Chordata</taxon>
        <taxon>Craniata</taxon>
        <taxon>Vertebrata</taxon>
        <taxon>Euteleostomi</taxon>
        <taxon>Lepidosauria</taxon>
        <taxon>Squamata</taxon>
        <taxon>Bifurcata</taxon>
        <taxon>Unidentata</taxon>
        <taxon>Episquamata</taxon>
        <taxon>Toxicofera</taxon>
        <taxon>Anguimorpha</taxon>
        <taxon>Paleoanguimorpha</taxon>
        <taxon>Varanoidea</taxon>
        <taxon>Varanidae</taxon>
        <taxon>Varanus</taxon>
    </lineage>
</organism>
<keyword evidence="2" id="KW-0472">Membrane</keyword>
<dbReference type="Pfam" id="PF14979">
    <property type="entry name" value="TMEM52"/>
    <property type="match status" value="1"/>
</dbReference>
<feature type="transmembrane region" description="Helical" evidence="2">
    <location>
        <begin position="46"/>
        <end position="70"/>
    </location>
</feature>
<accession>A0A8D2IS92</accession>
<sequence>MDELAYTVGNSDKFSVFHPSMKSMLVSKVKLCISQFCTENCSFASFFFLIIHVLVVAIGGFFLLCGLVSVCVRCCCLNCHAAENDASHQPYEITVIAFDHDSTLQSTITSLHSVFGPAARRLVAVARSHCVVPAVHQPAGMETPPIYEEAVHMSRFTVARSGERALDLEPVPEEKQNTDDEKVHPQANCS</sequence>
<feature type="region of interest" description="Disordered" evidence="1">
    <location>
        <begin position="164"/>
        <end position="190"/>
    </location>
</feature>
<dbReference type="Ensembl" id="ENSVKKT00000002893.1">
    <property type="protein sequence ID" value="ENSVKKP00000002817.1"/>
    <property type="gene ID" value="ENSVKKG00000002212.1"/>
</dbReference>
<evidence type="ECO:0000313" key="4">
    <source>
        <dbReference type="Proteomes" id="UP000694545"/>
    </source>
</evidence>
<proteinExistence type="predicted"/>
<dbReference type="OMA" id="VCVRCCF"/>
<dbReference type="PANTHER" id="PTHR33955:SF1">
    <property type="entry name" value="TRANSMEMBRANE PROTEIN 52B"/>
    <property type="match status" value="1"/>
</dbReference>
<evidence type="ECO:0000313" key="3">
    <source>
        <dbReference type="Ensembl" id="ENSVKKP00000002817.1"/>
    </source>
</evidence>
<keyword evidence="2" id="KW-1133">Transmembrane helix</keyword>
<protein>
    <submittedName>
        <fullName evidence="3">Transmembrane protein 52B</fullName>
    </submittedName>
</protein>
<keyword evidence="2" id="KW-0812">Transmembrane</keyword>